<dbReference type="InterPro" id="IPR008927">
    <property type="entry name" value="6-PGluconate_DH-like_C_sf"/>
</dbReference>
<feature type="compositionally biased region" description="Basic and acidic residues" evidence="1">
    <location>
        <begin position="304"/>
        <end position="313"/>
    </location>
</feature>
<feature type="domain" description="Pyrroline-5-carboxylate reductase catalytic N-terminal" evidence="2">
    <location>
        <begin position="3"/>
        <end position="83"/>
    </location>
</feature>
<keyword evidence="5" id="KW-1185">Reference proteome</keyword>
<dbReference type="SUPFAM" id="SSF51735">
    <property type="entry name" value="NAD(P)-binding Rossmann-fold domains"/>
    <property type="match status" value="1"/>
</dbReference>
<comment type="caution">
    <text evidence="4">The sequence shown here is derived from an EMBL/GenBank/DDBJ whole genome shotgun (WGS) entry which is preliminary data.</text>
</comment>
<dbReference type="Pfam" id="PF09130">
    <property type="entry name" value="DUF1932"/>
    <property type="match status" value="1"/>
</dbReference>
<sequence>METIGILYPGAMGSSLARTLSSRLPHLTLLTSLSNRSASTVSRAESSGLTNVPLSELVSRSDIILSILPPSSATDLAKEIISHLPSNRSKPLIYADLNAVSPGTTSKISALLLEHDIVFLDGSVLGLPATETFDPKIYLSCRAEFESSLNEVADVLSGGSPGKGLAIHTMPGAGEGAASALKMCYGGINKGYVGLASLLVMAANAHSKGTADALLDEFADSKTAALEGFSRSFPDMIGKAYRWVGEMEEISSFINTSLSGNDSSDLARENARKVAETFQGLAKVFQRVADDVRDDEEEEQGDSAGKEEVDKLLDWGKRGGEAVKRKKQGI</sequence>
<dbReference type="InterPro" id="IPR028939">
    <property type="entry name" value="P5C_Rdtase_cat_N"/>
</dbReference>
<organism evidence="4 5">
    <name type="scientific">Naematelia encephala</name>
    <dbReference type="NCBI Taxonomy" id="71784"/>
    <lineage>
        <taxon>Eukaryota</taxon>
        <taxon>Fungi</taxon>
        <taxon>Dikarya</taxon>
        <taxon>Basidiomycota</taxon>
        <taxon>Agaricomycotina</taxon>
        <taxon>Tremellomycetes</taxon>
        <taxon>Tremellales</taxon>
        <taxon>Naemateliaceae</taxon>
        <taxon>Naematelia</taxon>
    </lineage>
</organism>
<dbReference type="STRING" id="71784.A0A1Y2BCM8"/>
<evidence type="ECO:0000313" key="5">
    <source>
        <dbReference type="Proteomes" id="UP000193986"/>
    </source>
</evidence>
<reference evidence="4 5" key="1">
    <citation type="submission" date="2016-07" db="EMBL/GenBank/DDBJ databases">
        <title>Pervasive Adenine N6-methylation of Active Genes in Fungi.</title>
        <authorList>
            <consortium name="DOE Joint Genome Institute"/>
            <person name="Mondo S.J."/>
            <person name="Dannebaum R.O."/>
            <person name="Kuo R.C."/>
            <person name="Labutti K."/>
            <person name="Haridas S."/>
            <person name="Kuo A."/>
            <person name="Salamov A."/>
            <person name="Ahrendt S.R."/>
            <person name="Lipzen A."/>
            <person name="Sullivan W."/>
            <person name="Andreopoulos W.B."/>
            <person name="Clum A."/>
            <person name="Lindquist E."/>
            <person name="Daum C."/>
            <person name="Ramamoorthy G.K."/>
            <person name="Gryganskyi A."/>
            <person name="Culley D."/>
            <person name="Magnuson J.K."/>
            <person name="James T.Y."/>
            <person name="O'Malley M.A."/>
            <person name="Stajich J.E."/>
            <person name="Spatafora J.W."/>
            <person name="Visel A."/>
            <person name="Grigoriev I.V."/>
        </authorList>
    </citation>
    <scope>NUCLEOTIDE SEQUENCE [LARGE SCALE GENOMIC DNA]</scope>
    <source>
        <strain evidence="4 5">68-887.2</strain>
    </source>
</reference>
<dbReference type="Pfam" id="PF03807">
    <property type="entry name" value="F420_oxidored"/>
    <property type="match status" value="1"/>
</dbReference>
<dbReference type="EMBL" id="MCFC01000009">
    <property type="protein sequence ID" value="ORY32592.1"/>
    <property type="molecule type" value="Genomic_DNA"/>
</dbReference>
<feature type="region of interest" description="Disordered" evidence="1">
    <location>
        <begin position="291"/>
        <end position="313"/>
    </location>
</feature>
<evidence type="ECO:0000259" key="3">
    <source>
        <dbReference type="Pfam" id="PF09130"/>
    </source>
</evidence>
<dbReference type="OrthoDB" id="9988102at2759"/>
<feature type="compositionally biased region" description="Acidic residues" evidence="1">
    <location>
        <begin position="292"/>
        <end position="301"/>
    </location>
</feature>
<dbReference type="SUPFAM" id="SSF48179">
    <property type="entry name" value="6-phosphogluconate dehydrogenase C-terminal domain-like"/>
    <property type="match status" value="1"/>
</dbReference>
<dbReference type="InterPro" id="IPR013328">
    <property type="entry name" value="6PGD_dom2"/>
</dbReference>
<proteinExistence type="predicted"/>
<dbReference type="InterPro" id="IPR015814">
    <property type="entry name" value="Pgluconate_DH_NAD-bd_C"/>
</dbReference>
<protein>
    <submittedName>
        <fullName evidence="4">Uncharacterized protein</fullName>
    </submittedName>
</protein>
<dbReference type="InterPro" id="IPR036291">
    <property type="entry name" value="NAD(P)-bd_dom_sf"/>
</dbReference>
<dbReference type="Gene3D" id="3.40.50.720">
    <property type="entry name" value="NAD(P)-binding Rossmann-like Domain"/>
    <property type="match status" value="1"/>
</dbReference>
<evidence type="ECO:0000313" key="4">
    <source>
        <dbReference type="EMBL" id="ORY32592.1"/>
    </source>
</evidence>
<dbReference type="AlphaFoldDB" id="A0A1Y2BCM8"/>
<accession>A0A1Y2BCM8</accession>
<gene>
    <name evidence="4" type="ORF">BCR39DRAFT_523044</name>
</gene>
<dbReference type="Gene3D" id="1.10.1040.10">
    <property type="entry name" value="N-(1-d-carboxylethyl)-l-norvaline Dehydrogenase, domain 2"/>
    <property type="match status" value="1"/>
</dbReference>
<dbReference type="Proteomes" id="UP000193986">
    <property type="component" value="Unassembled WGS sequence"/>
</dbReference>
<evidence type="ECO:0000256" key="1">
    <source>
        <dbReference type="SAM" id="MobiDB-lite"/>
    </source>
</evidence>
<feature type="domain" description="Phosphogluconate dehydrogenase NAD-binding putative C-terminal" evidence="3">
    <location>
        <begin position="205"/>
        <end position="288"/>
    </location>
</feature>
<name>A0A1Y2BCM8_9TREE</name>
<evidence type="ECO:0000259" key="2">
    <source>
        <dbReference type="Pfam" id="PF03807"/>
    </source>
</evidence>
<dbReference type="InParanoid" id="A0A1Y2BCM8"/>